<dbReference type="InterPro" id="IPR013762">
    <property type="entry name" value="Integrase-like_cat_sf"/>
</dbReference>
<dbReference type="InterPro" id="IPR002104">
    <property type="entry name" value="Integrase_catalytic"/>
</dbReference>
<dbReference type="EMBL" id="WTYD01000001">
    <property type="protein sequence ID" value="MXO53432.1"/>
    <property type="molecule type" value="Genomic_DNA"/>
</dbReference>
<dbReference type="Gene3D" id="1.10.443.10">
    <property type="entry name" value="Intergrase catalytic core"/>
    <property type="match status" value="1"/>
</dbReference>
<evidence type="ECO:0000256" key="4">
    <source>
        <dbReference type="ARBA" id="ARBA00023172"/>
    </source>
</evidence>
<gene>
    <name evidence="6" type="ORF">GRI47_05340</name>
</gene>
<keyword evidence="2" id="KW-0229">DNA integration</keyword>
<protein>
    <submittedName>
        <fullName evidence="6">Tyrosine-type recombinase/integrase</fullName>
    </submittedName>
</protein>
<dbReference type="Proteomes" id="UP000430272">
    <property type="component" value="Unassembled WGS sequence"/>
</dbReference>
<dbReference type="InterPro" id="IPR010998">
    <property type="entry name" value="Integrase_recombinase_N"/>
</dbReference>
<sequence>MKKRWLPKWVSEYRSRHGKSYYRFRRKGFENYTFKNDPGSEEFREEYQACLDGDDNRLALQAHKVTPGSVDDLLARYYRSAEFVALRSTTQAVYRREFERWRRQYGGASVRDLESHHVADMLAERLPHVHSANTLRKRLSFLMDFAIRLGFADKNPVRAIRSYKAKSTGYHTWTDEEIARFEAFHPTGTIPRLAFDLLLWTGQRGGDIRVLGPQHIQDKRINIVQSKTGAKVSLPILAPLARSILATPTRGLVFILSAHSKPYSAKSFPQRFSKWCTNAGLPHCTAHGLRKAAARRLAEAGCTNQQIKSWTGHTTDSEVSRYTAAADQLTLSDAAGAILMANLETKLAKDSDNPLGKEA</sequence>
<evidence type="ECO:0000256" key="2">
    <source>
        <dbReference type="ARBA" id="ARBA00022908"/>
    </source>
</evidence>
<dbReference type="SUPFAM" id="SSF56349">
    <property type="entry name" value="DNA breaking-rejoining enzymes"/>
    <property type="match status" value="1"/>
</dbReference>
<dbReference type="Gene3D" id="1.10.150.130">
    <property type="match status" value="1"/>
</dbReference>
<evidence type="ECO:0000259" key="5">
    <source>
        <dbReference type="PROSITE" id="PS51898"/>
    </source>
</evidence>
<dbReference type="Pfam" id="PF00589">
    <property type="entry name" value="Phage_integrase"/>
    <property type="match status" value="1"/>
</dbReference>
<evidence type="ECO:0000313" key="6">
    <source>
        <dbReference type="EMBL" id="MXO53432.1"/>
    </source>
</evidence>
<dbReference type="RefSeq" id="WP_160660291.1">
    <property type="nucleotide sequence ID" value="NZ_BAABDV010000001.1"/>
</dbReference>
<keyword evidence="7" id="KW-1185">Reference proteome</keyword>
<dbReference type="InterPro" id="IPR011010">
    <property type="entry name" value="DNA_brk_join_enz"/>
</dbReference>
<dbReference type="GO" id="GO:0003677">
    <property type="term" value="F:DNA binding"/>
    <property type="evidence" value="ECO:0007669"/>
    <property type="project" value="UniProtKB-KW"/>
</dbReference>
<keyword evidence="4" id="KW-0233">DNA recombination</keyword>
<dbReference type="PROSITE" id="PS51898">
    <property type="entry name" value="TYR_RECOMBINASE"/>
    <property type="match status" value="1"/>
</dbReference>
<dbReference type="PANTHER" id="PTHR30629:SF2">
    <property type="entry name" value="PROPHAGE INTEGRASE INTS-RELATED"/>
    <property type="match status" value="1"/>
</dbReference>
<dbReference type="OrthoDB" id="7510934at2"/>
<accession>A0A844Y8X0</accession>
<reference evidence="6 7" key="1">
    <citation type="submission" date="2019-12" db="EMBL/GenBank/DDBJ databases">
        <title>Genomic-based taxomic classification of the family Erythrobacteraceae.</title>
        <authorList>
            <person name="Xu L."/>
        </authorList>
    </citation>
    <scope>NUCLEOTIDE SEQUENCE [LARGE SCALE GENOMIC DNA]</scope>
    <source>
        <strain evidence="6 7">JCM 17468</strain>
    </source>
</reference>
<name>A0A844Y8X0_9SPHN</name>
<dbReference type="AlphaFoldDB" id="A0A844Y8X0"/>
<comment type="similarity">
    <text evidence="1">Belongs to the 'phage' integrase family.</text>
</comment>
<comment type="caution">
    <text evidence="6">The sequence shown here is derived from an EMBL/GenBank/DDBJ whole genome shotgun (WGS) entry which is preliminary data.</text>
</comment>
<evidence type="ECO:0000256" key="3">
    <source>
        <dbReference type="ARBA" id="ARBA00023125"/>
    </source>
</evidence>
<dbReference type="GO" id="GO:0015074">
    <property type="term" value="P:DNA integration"/>
    <property type="evidence" value="ECO:0007669"/>
    <property type="project" value="UniProtKB-KW"/>
</dbReference>
<dbReference type="InterPro" id="IPR050808">
    <property type="entry name" value="Phage_Integrase"/>
</dbReference>
<evidence type="ECO:0000256" key="1">
    <source>
        <dbReference type="ARBA" id="ARBA00008857"/>
    </source>
</evidence>
<organism evidence="6 7">
    <name type="scientific">Qipengyuania pelagi</name>
    <dbReference type="NCBI Taxonomy" id="994320"/>
    <lineage>
        <taxon>Bacteria</taxon>
        <taxon>Pseudomonadati</taxon>
        <taxon>Pseudomonadota</taxon>
        <taxon>Alphaproteobacteria</taxon>
        <taxon>Sphingomonadales</taxon>
        <taxon>Erythrobacteraceae</taxon>
        <taxon>Qipengyuania</taxon>
    </lineage>
</organism>
<dbReference type="PANTHER" id="PTHR30629">
    <property type="entry name" value="PROPHAGE INTEGRASE"/>
    <property type="match status" value="1"/>
</dbReference>
<feature type="domain" description="Tyr recombinase" evidence="5">
    <location>
        <begin position="168"/>
        <end position="336"/>
    </location>
</feature>
<dbReference type="GO" id="GO:0006310">
    <property type="term" value="P:DNA recombination"/>
    <property type="evidence" value="ECO:0007669"/>
    <property type="project" value="UniProtKB-KW"/>
</dbReference>
<keyword evidence="3" id="KW-0238">DNA-binding</keyword>
<evidence type="ECO:0000313" key="7">
    <source>
        <dbReference type="Proteomes" id="UP000430272"/>
    </source>
</evidence>
<proteinExistence type="inferred from homology"/>